<dbReference type="Gene3D" id="3.20.20.80">
    <property type="entry name" value="Glycosidases"/>
    <property type="match status" value="1"/>
</dbReference>
<evidence type="ECO:0000256" key="3">
    <source>
        <dbReference type="ARBA" id="ARBA00012663"/>
    </source>
</evidence>
<dbReference type="InterPro" id="IPR015883">
    <property type="entry name" value="Glyco_hydro_20_cat"/>
</dbReference>
<dbReference type="RefSeq" id="XP_025377827.1">
    <property type="nucleotide sequence ID" value="XM_025520017.1"/>
</dbReference>
<dbReference type="CDD" id="cd06565">
    <property type="entry name" value="GH20_GcnA-like"/>
    <property type="match status" value="1"/>
</dbReference>
<dbReference type="Pfam" id="PF18088">
    <property type="entry name" value="Glyco_H_20C_C"/>
    <property type="match status" value="1"/>
</dbReference>
<dbReference type="GO" id="GO:0005975">
    <property type="term" value="P:carbohydrate metabolic process"/>
    <property type="evidence" value="ECO:0007669"/>
    <property type="project" value="InterPro"/>
</dbReference>
<dbReference type="EC" id="3.2.1.52" evidence="3"/>
<evidence type="ECO:0000313" key="7">
    <source>
        <dbReference type="EMBL" id="PWN90629.1"/>
    </source>
</evidence>
<dbReference type="InterPro" id="IPR017853">
    <property type="entry name" value="GH"/>
</dbReference>
<dbReference type="Gene3D" id="1.20.120.670">
    <property type="entry name" value="N-acetyl-b-d-glucoasminidase"/>
    <property type="match status" value="1"/>
</dbReference>
<sequence length="627" mass="71395">MDDIAVKRLLSIHEKCQFQTLGTMIDCSRNGVMRVESVKFLCRKLALMGYNMLQLYTEDTYKIEEEPFFGYLRGGYSQAELREIDDYAHSLGIEVIPCIQTLGHLGQMLQWPRFLSLRDTSEVLLADHQETYTMISKMISTATAPFRSKKIHLGMDETHGLGHGRYHSVFGQHNYKEPTRIFIDHLSRVNAICLDLGLEPCIWSDMLFCLNARNDSLLGYYDSAQPTLSVQGIPDNLDLVYWDYYHTSKESYANRIESHWKLGRKSPWMAAGSWTWSRFWTALPFTFATCKASMNASKAPSSGVTRVFLTIWGDEGNEVDLFSSLPAWSYYAEHAYERGSEVDIPRLKSSFDGICGANFDDFVMASRLDDTNPEAQSIDDRIHFAPNTSKWLLWEEPILGFVSPTVQASGLDLEFHYATLASYLHDRLSTQSLVVPGEVESPPRSLLDHPFNARLRMPQLLAKVLSLKAALRLRLHLAYVDQDWPELAALAGRGPDSRMFQLRKALRQLHNYHRQLWMSVYKPNGWEVVELRYGGLASRLETMHERVARFLDHVGAGGQVGVPRGKKPEGPLSLPDEGLMLNAEAAEQRVYEEQVDSIPELAQKLEVVYGSAEQLLDYHRVSRVTYC</sequence>
<evidence type="ECO:0000313" key="8">
    <source>
        <dbReference type="Proteomes" id="UP000245768"/>
    </source>
</evidence>
<dbReference type="Pfam" id="PF00728">
    <property type="entry name" value="Glyco_hydro_20"/>
    <property type="match status" value="1"/>
</dbReference>
<dbReference type="PANTHER" id="PTHR21040:SF8">
    <property type="entry name" value="BCDNA.GH04120"/>
    <property type="match status" value="1"/>
</dbReference>
<dbReference type="AlphaFoldDB" id="A0A316YMZ6"/>
<gene>
    <name evidence="7" type="ORF">FA10DRAFT_260428</name>
</gene>
<organism evidence="7 8">
    <name type="scientific">Acaromyces ingoldii</name>
    <dbReference type="NCBI Taxonomy" id="215250"/>
    <lineage>
        <taxon>Eukaryota</taxon>
        <taxon>Fungi</taxon>
        <taxon>Dikarya</taxon>
        <taxon>Basidiomycota</taxon>
        <taxon>Ustilaginomycotina</taxon>
        <taxon>Exobasidiomycetes</taxon>
        <taxon>Exobasidiales</taxon>
        <taxon>Cryptobasidiaceae</taxon>
        <taxon>Acaromyces</taxon>
    </lineage>
</organism>
<dbReference type="SUPFAM" id="SSF51445">
    <property type="entry name" value="(Trans)glycosidases"/>
    <property type="match status" value="1"/>
</dbReference>
<dbReference type="InterPro" id="IPR038901">
    <property type="entry name" value="HEXDC-like"/>
</dbReference>
<dbReference type="Proteomes" id="UP000245768">
    <property type="component" value="Unassembled WGS sequence"/>
</dbReference>
<name>A0A316YMZ6_9BASI</name>
<dbReference type="GO" id="GO:0004563">
    <property type="term" value="F:beta-N-acetylhexosaminidase activity"/>
    <property type="evidence" value="ECO:0007669"/>
    <property type="project" value="UniProtKB-EC"/>
</dbReference>
<accession>A0A316YMZ6</accession>
<dbReference type="OrthoDB" id="2100085at2759"/>
<comment type="similarity">
    <text evidence="2">Belongs to the glycosyl hydrolase 20 family.</text>
</comment>
<dbReference type="InterPro" id="IPR041063">
    <property type="entry name" value="Glyco_H_20C_C"/>
</dbReference>
<evidence type="ECO:0000256" key="4">
    <source>
        <dbReference type="ARBA" id="ARBA00022801"/>
    </source>
</evidence>
<feature type="domain" description="Glycoside hydrolase family 20 catalytic" evidence="5">
    <location>
        <begin position="22"/>
        <end position="211"/>
    </location>
</feature>
<comment type="catalytic activity">
    <reaction evidence="1">
        <text>Hydrolysis of terminal non-reducing N-acetyl-D-hexosamine residues in N-acetyl-beta-D-hexosaminides.</text>
        <dbReference type="EC" id="3.2.1.52"/>
    </reaction>
</comment>
<feature type="domain" description="Glycoside Hydrolase 20C C-terminal" evidence="6">
    <location>
        <begin position="360"/>
        <end position="553"/>
    </location>
</feature>
<evidence type="ECO:0000256" key="1">
    <source>
        <dbReference type="ARBA" id="ARBA00001231"/>
    </source>
</evidence>
<dbReference type="InParanoid" id="A0A316YMZ6"/>
<dbReference type="PANTHER" id="PTHR21040">
    <property type="entry name" value="BCDNA.GH04120"/>
    <property type="match status" value="1"/>
</dbReference>
<evidence type="ECO:0000256" key="2">
    <source>
        <dbReference type="ARBA" id="ARBA00006285"/>
    </source>
</evidence>
<dbReference type="STRING" id="215250.A0A316YMZ6"/>
<dbReference type="EMBL" id="KZ819636">
    <property type="protein sequence ID" value="PWN90629.1"/>
    <property type="molecule type" value="Genomic_DNA"/>
</dbReference>
<keyword evidence="8" id="KW-1185">Reference proteome</keyword>
<reference evidence="7 8" key="1">
    <citation type="journal article" date="2018" name="Mol. Biol. Evol.">
        <title>Broad Genomic Sampling Reveals a Smut Pathogenic Ancestry of the Fungal Clade Ustilaginomycotina.</title>
        <authorList>
            <person name="Kijpornyongpan T."/>
            <person name="Mondo S.J."/>
            <person name="Barry K."/>
            <person name="Sandor L."/>
            <person name="Lee J."/>
            <person name="Lipzen A."/>
            <person name="Pangilinan J."/>
            <person name="LaButti K."/>
            <person name="Hainaut M."/>
            <person name="Henrissat B."/>
            <person name="Grigoriev I.V."/>
            <person name="Spatafora J.W."/>
            <person name="Aime M.C."/>
        </authorList>
    </citation>
    <scope>NUCLEOTIDE SEQUENCE [LARGE SCALE GENOMIC DNA]</scope>
    <source>
        <strain evidence="7 8">MCA 4198</strain>
    </source>
</reference>
<evidence type="ECO:0000259" key="6">
    <source>
        <dbReference type="Pfam" id="PF18088"/>
    </source>
</evidence>
<keyword evidence="4 7" id="KW-0378">Hydrolase</keyword>
<protein>
    <recommendedName>
        <fullName evidence="3">beta-N-acetylhexosaminidase</fullName>
        <ecNumber evidence="3">3.2.1.52</ecNumber>
    </recommendedName>
</protein>
<proteinExistence type="inferred from homology"/>
<dbReference type="GeneID" id="37041933"/>
<evidence type="ECO:0000259" key="5">
    <source>
        <dbReference type="Pfam" id="PF00728"/>
    </source>
</evidence>